<keyword evidence="2" id="KW-1185">Reference proteome</keyword>
<gene>
    <name evidence="1" type="ORF">YC6258_03395</name>
</gene>
<dbReference type="KEGG" id="gsn:YC6258_03395"/>
<dbReference type="AlphaFoldDB" id="A0A0C5VM91"/>
<proteinExistence type="predicted"/>
<dbReference type="EMBL" id="CP007142">
    <property type="protein sequence ID" value="AJQ95431.1"/>
    <property type="molecule type" value="Genomic_DNA"/>
</dbReference>
<dbReference type="RefSeq" id="WP_044617741.1">
    <property type="nucleotide sequence ID" value="NZ_CP007142.1"/>
</dbReference>
<accession>A0A0C5VM91</accession>
<dbReference type="HOGENOM" id="CLU_185065_0_0_6"/>
<dbReference type="OrthoDB" id="5600793at2"/>
<dbReference type="Pfam" id="PF11197">
    <property type="entry name" value="DUF2835"/>
    <property type="match status" value="1"/>
</dbReference>
<dbReference type="STRING" id="1445510.YC6258_03395"/>
<name>A0A0C5VM91_9GAMM</name>
<dbReference type="InterPro" id="IPR021363">
    <property type="entry name" value="DUF2835"/>
</dbReference>
<reference evidence="1 2" key="1">
    <citation type="submission" date="2014-01" db="EMBL/GenBank/DDBJ databases">
        <title>Full genme sequencing of cellulolytic bacterium Gynuella sunshinyii YC6258T gen. nov., sp. nov.</title>
        <authorList>
            <person name="Khan H."/>
            <person name="Chung E.J."/>
            <person name="Chung Y.R."/>
        </authorList>
    </citation>
    <scope>NUCLEOTIDE SEQUENCE [LARGE SCALE GENOMIC DNA]</scope>
    <source>
        <strain evidence="1 2">YC6258</strain>
    </source>
</reference>
<evidence type="ECO:0000313" key="1">
    <source>
        <dbReference type="EMBL" id="AJQ95431.1"/>
    </source>
</evidence>
<protein>
    <recommendedName>
        <fullName evidence="3">DUF2835 domain-containing protein</fullName>
    </recommendedName>
</protein>
<dbReference type="PATRIC" id="fig|1445510.3.peg.3357"/>
<evidence type="ECO:0000313" key="2">
    <source>
        <dbReference type="Proteomes" id="UP000032266"/>
    </source>
</evidence>
<dbReference type="Proteomes" id="UP000032266">
    <property type="component" value="Chromosome"/>
</dbReference>
<evidence type="ECO:0008006" key="3">
    <source>
        <dbReference type="Google" id="ProtNLM"/>
    </source>
</evidence>
<sequence length="76" mass="8604">MSSGQSFLIVDISISAEELIKLYRGSANQVRATARDGRVVRFPARILQPFVTRSGVQGSFRIIFDGHHKFQKIERL</sequence>
<organism evidence="1 2">
    <name type="scientific">Gynuella sunshinyii YC6258</name>
    <dbReference type="NCBI Taxonomy" id="1445510"/>
    <lineage>
        <taxon>Bacteria</taxon>
        <taxon>Pseudomonadati</taxon>
        <taxon>Pseudomonadota</taxon>
        <taxon>Gammaproteobacteria</taxon>
        <taxon>Oceanospirillales</taxon>
        <taxon>Saccharospirillaceae</taxon>
        <taxon>Gynuella</taxon>
    </lineage>
</organism>